<comment type="caution">
    <text evidence="6">The sequence shown here is derived from an EMBL/GenBank/DDBJ whole genome shotgun (WGS) entry which is preliminary data.</text>
</comment>
<keyword evidence="3 4" id="KW-0067">ATP-binding</keyword>
<dbReference type="GO" id="GO:0046872">
    <property type="term" value="F:metal ion binding"/>
    <property type="evidence" value="ECO:0007669"/>
    <property type="project" value="InterPro"/>
</dbReference>
<organism evidence="6 7">
    <name type="scientific">Conoideocrella luteorostrata</name>
    <dbReference type="NCBI Taxonomy" id="1105319"/>
    <lineage>
        <taxon>Eukaryota</taxon>
        <taxon>Fungi</taxon>
        <taxon>Dikarya</taxon>
        <taxon>Ascomycota</taxon>
        <taxon>Pezizomycotina</taxon>
        <taxon>Sordariomycetes</taxon>
        <taxon>Hypocreomycetidae</taxon>
        <taxon>Hypocreales</taxon>
        <taxon>Clavicipitaceae</taxon>
        <taxon>Conoideocrella</taxon>
    </lineage>
</organism>
<proteinExistence type="predicted"/>
<dbReference type="SUPFAM" id="SSF56059">
    <property type="entry name" value="Glutathione synthetase ATP-binding domain-like"/>
    <property type="match status" value="1"/>
</dbReference>
<dbReference type="Gene3D" id="3.30.1490.20">
    <property type="entry name" value="ATP-grasp fold, A domain"/>
    <property type="match status" value="1"/>
</dbReference>
<keyword evidence="1" id="KW-0436">Ligase</keyword>
<dbReference type="PANTHER" id="PTHR43585:SF2">
    <property type="entry name" value="ATP-GRASP ENZYME FSQD"/>
    <property type="match status" value="1"/>
</dbReference>
<dbReference type="InterPro" id="IPR011095">
    <property type="entry name" value="Dala_Dala_lig_C"/>
</dbReference>
<evidence type="ECO:0000256" key="2">
    <source>
        <dbReference type="ARBA" id="ARBA00022741"/>
    </source>
</evidence>
<dbReference type="PROSITE" id="PS50975">
    <property type="entry name" value="ATP_GRASP"/>
    <property type="match status" value="1"/>
</dbReference>
<dbReference type="InterPro" id="IPR013815">
    <property type="entry name" value="ATP_grasp_subdomain_1"/>
</dbReference>
<dbReference type="AlphaFoldDB" id="A0AAJ0CDZ2"/>
<sequence length="655" mass="72738">MARNYDGNTELTSRGYHSTPTISCSLLETMTNSSPAANYLFHVVINDIEQHFVKVELHLQHLPDVQALLSLLQNDISHPHAATDMQALEQHLSTLSGSRSAAVVLIGSKSEGWLTRADITTYRLQNIPEFPSIYDLKPPSTNVTSMLKPSQIGQVYKDIVKDLFSSAISAIVVEGSDPKDLQSLLNQLSEKLSRNLNIPLTVPQHTFNKVIGVVGGGYSPAFRIDMFKAAAAARLHLVIMDDPTHWLNSWKHPAVSFVPIDLALDDGLCDRLIAACQSYGQEIHGVTTFSDYYRTVTASLAVGLGLQTDSPDALDICVRKDKFRRLFPIENYKSFCCSSVEDLERHTHELAGSFPVIIKPRSGGNSAGVHKIDSLGELMLLVKAQSRLSSEILVEKYIDGPEFDINIVLIDGSIVFHDINDASPCSAERNGRINQPASFIEDKMIWPSMLPLSEQLLVKRKAQETATKLGFTDGIFHMEGRVIGSSMAWSLSTSRQTPKFESIDNQPKETPQAMLIEINPRSPGYSTQAAYSAMYGVDYVLIQLLLCADDKERARILSIPFANPNDTCVITQCIHTPRAGIFYGENMFDVLQQQFPLMMTCVISTYTFFRDGDVVNDPKDRPSWVALFVVKTDNGREEAVKICEEIIANIKYEIC</sequence>
<dbReference type="EMBL" id="JASWJB010000345">
    <property type="protein sequence ID" value="KAK2591335.1"/>
    <property type="molecule type" value="Genomic_DNA"/>
</dbReference>
<dbReference type="Gene3D" id="3.40.50.20">
    <property type="match status" value="1"/>
</dbReference>
<evidence type="ECO:0000256" key="3">
    <source>
        <dbReference type="ARBA" id="ARBA00022840"/>
    </source>
</evidence>
<reference evidence="6" key="1">
    <citation type="submission" date="2023-06" db="EMBL/GenBank/DDBJ databases">
        <title>Conoideocrella luteorostrata (Hypocreales: Clavicipitaceae), a potential biocontrol fungus for elongate hemlock scale in United States Christmas tree production areas.</title>
        <authorList>
            <person name="Barrett H."/>
            <person name="Lovett B."/>
            <person name="Macias A.M."/>
            <person name="Stajich J.E."/>
            <person name="Kasson M.T."/>
        </authorList>
    </citation>
    <scope>NUCLEOTIDE SEQUENCE</scope>
    <source>
        <strain evidence="6">ARSEF 14590</strain>
    </source>
</reference>
<keyword evidence="2 4" id="KW-0547">Nucleotide-binding</keyword>
<dbReference type="GO" id="GO:0005524">
    <property type="term" value="F:ATP binding"/>
    <property type="evidence" value="ECO:0007669"/>
    <property type="project" value="UniProtKB-UniRule"/>
</dbReference>
<dbReference type="InterPro" id="IPR011761">
    <property type="entry name" value="ATP-grasp"/>
</dbReference>
<accession>A0AAJ0CDZ2</accession>
<evidence type="ECO:0000256" key="1">
    <source>
        <dbReference type="ARBA" id="ARBA00022598"/>
    </source>
</evidence>
<dbReference type="Pfam" id="PF07478">
    <property type="entry name" value="Dala_Dala_lig_C"/>
    <property type="match status" value="1"/>
</dbReference>
<keyword evidence="7" id="KW-1185">Reference proteome</keyword>
<dbReference type="Proteomes" id="UP001251528">
    <property type="component" value="Unassembled WGS sequence"/>
</dbReference>
<evidence type="ECO:0000313" key="7">
    <source>
        <dbReference type="Proteomes" id="UP001251528"/>
    </source>
</evidence>
<evidence type="ECO:0000259" key="5">
    <source>
        <dbReference type="PROSITE" id="PS50975"/>
    </source>
</evidence>
<protein>
    <recommendedName>
        <fullName evidence="5">ATP-grasp domain-containing protein</fullName>
    </recommendedName>
</protein>
<feature type="domain" description="ATP-grasp" evidence="5">
    <location>
        <begin position="321"/>
        <end position="548"/>
    </location>
</feature>
<gene>
    <name evidence="6" type="ORF">QQS21_010988</name>
</gene>
<dbReference type="Pfam" id="PF18130">
    <property type="entry name" value="ATPgrasp_N"/>
    <property type="match status" value="1"/>
</dbReference>
<dbReference type="Gene3D" id="3.30.470.20">
    <property type="entry name" value="ATP-grasp fold, B domain"/>
    <property type="match status" value="1"/>
</dbReference>
<dbReference type="InterPro" id="IPR041472">
    <property type="entry name" value="BL00235/CARNS1_N"/>
</dbReference>
<evidence type="ECO:0000313" key="6">
    <source>
        <dbReference type="EMBL" id="KAK2591335.1"/>
    </source>
</evidence>
<dbReference type="GO" id="GO:0008716">
    <property type="term" value="F:D-alanine-D-alanine ligase activity"/>
    <property type="evidence" value="ECO:0007669"/>
    <property type="project" value="InterPro"/>
</dbReference>
<evidence type="ECO:0000256" key="4">
    <source>
        <dbReference type="PROSITE-ProRule" id="PRU00409"/>
    </source>
</evidence>
<dbReference type="InterPro" id="IPR052032">
    <property type="entry name" value="ATP-dep_AA_Ligase"/>
</dbReference>
<dbReference type="PANTHER" id="PTHR43585">
    <property type="entry name" value="FUMIPYRROLE BIOSYNTHESIS PROTEIN C"/>
    <property type="match status" value="1"/>
</dbReference>
<name>A0AAJ0CDZ2_9HYPO</name>